<name>A0A2U9GI13_9STRA</name>
<dbReference type="PROSITE" id="PS50889">
    <property type="entry name" value="S4"/>
    <property type="match status" value="1"/>
</dbReference>
<dbReference type="Gene3D" id="3.10.290.10">
    <property type="entry name" value="RNA-binding S4 domain"/>
    <property type="match status" value="1"/>
</dbReference>
<keyword evidence="8" id="KW-0496">Mitochondrion</keyword>
<dbReference type="SMART" id="SM00363">
    <property type="entry name" value="S4"/>
    <property type="match status" value="1"/>
</dbReference>
<protein>
    <submittedName>
        <fullName evidence="8">Ribosomal protein S4</fullName>
    </submittedName>
</protein>
<dbReference type="GeneID" id="36957416"/>
<dbReference type="GO" id="GO:0003735">
    <property type="term" value="F:structural constituent of ribosome"/>
    <property type="evidence" value="ECO:0007669"/>
    <property type="project" value="TreeGrafter"/>
</dbReference>
<accession>A0A2U9GI13</accession>
<dbReference type="InterPro" id="IPR036986">
    <property type="entry name" value="S4_RNA-bd_sf"/>
</dbReference>
<gene>
    <name evidence="8" type="primary">rps4</name>
</gene>
<dbReference type="PANTHER" id="PTHR11831">
    <property type="entry name" value="30S 40S RIBOSOMAL PROTEIN"/>
    <property type="match status" value="1"/>
</dbReference>
<dbReference type="CDD" id="cd00165">
    <property type="entry name" value="S4"/>
    <property type="match status" value="1"/>
</dbReference>
<evidence type="ECO:0000313" key="8">
    <source>
        <dbReference type="EMBL" id="AWQ64117.1"/>
    </source>
</evidence>
<evidence type="ECO:0000256" key="2">
    <source>
        <dbReference type="ARBA" id="ARBA00022730"/>
    </source>
</evidence>
<keyword evidence="4 8" id="KW-0689">Ribosomal protein</keyword>
<dbReference type="RefSeq" id="YP_009495470.1">
    <property type="nucleotide sequence ID" value="NC_037988.1"/>
</dbReference>
<dbReference type="GO" id="GO:0019843">
    <property type="term" value="F:rRNA binding"/>
    <property type="evidence" value="ECO:0007669"/>
    <property type="project" value="UniProtKB-KW"/>
</dbReference>
<evidence type="ECO:0000259" key="7">
    <source>
        <dbReference type="SMART" id="SM00363"/>
    </source>
</evidence>
<dbReference type="AlphaFoldDB" id="A0A2U9GI13"/>
<geneLocation type="mitochondrion" evidence="8"/>
<dbReference type="InterPro" id="IPR002942">
    <property type="entry name" value="S4_RNA-bd"/>
</dbReference>
<dbReference type="GO" id="GO:0042274">
    <property type="term" value="P:ribosomal small subunit biogenesis"/>
    <property type="evidence" value="ECO:0007669"/>
    <property type="project" value="TreeGrafter"/>
</dbReference>
<proteinExistence type="inferred from homology"/>
<dbReference type="Pfam" id="PF01479">
    <property type="entry name" value="S4"/>
    <property type="match status" value="1"/>
</dbReference>
<evidence type="ECO:0000256" key="4">
    <source>
        <dbReference type="ARBA" id="ARBA00022980"/>
    </source>
</evidence>
<keyword evidence="2" id="KW-0699">rRNA-binding</keyword>
<feature type="domain" description="RNA-binding S4" evidence="7">
    <location>
        <begin position="124"/>
        <end position="190"/>
    </location>
</feature>
<evidence type="ECO:0000256" key="5">
    <source>
        <dbReference type="ARBA" id="ARBA00023274"/>
    </source>
</evidence>
<comment type="similarity">
    <text evidence="1">Belongs to the universal ribosomal protein uS4 family.</text>
</comment>
<evidence type="ECO:0000256" key="1">
    <source>
        <dbReference type="ARBA" id="ARBA00007465"/>
    </source>
</evidence>
<sequence>MVKTQTRYKPFYKRLTALKRNVLLFNTRKILKFKKKKWETVIFHFNKAAYPKYRKQKFYDHNKYALKRFSIYLKRRYKNKVIVRNRLKLFYFNLKKKYVKKILKLKPKYIKFQANYFFLQFLESRLDVVLYRARFTQNLRTARILIKNKKVYVNKQLVTYPLFILKPGDLIEICRNYWTRIRKEVKKVLKMRYSVLSHLQINYRVLQIIFLGNFKTSNFTTLYPFWVDLNTWIKSYKY</sequence>
<dbReference type="PANTHER" id="PTHR11831:SF4">
    <property type="entry name" value="SMALL RIBOSOMAL SUBUNIT PROTEIN US4M"/>
    <property type="match status" value="1"/>
</dbReference>
<dbReference type="InterPro" id="IPR022801">
    <property type="entry name" value="Ribosomal_uS4"/>
</dbReference>
<dbReference type="SUPFAM" id="SSF55174">
    <property type="entry name" value="Alpha-L RNA-binding motif"/>
    <property type="match status" value="1"/>
</dbReference>
<reference evidence="8" key="1">
    <citation type="journal article" date="2018" name="Genome Biol. Evol.">
        <title>Recurrent loss, horizontal transfer, and the obscure origins of mitochondrial introns in diatoms (Bacillariophyta).</title>
        <authorList>
            <person name="Guillory W.X."/>
            <person name="Onyshchenko A."/>
            <person name="Ruck E.C."/>
            <person name="Parks M."/>
            <person name="Nakov T."/>
            <person name="Wickett N.J."/>
            <person name="Alverson A.J."/>
        </authorList>
    </citation>
    <scope>NUCLEOTIDE SEQUENCE</scope>
    <source>
        <strain evidence="8">ECT3802</strain>
    </source>
</reference>
<keyword evidence="3 6" id="KW-0694">RNA-binding</keyword>
<evidence type="ECO:0000256" key="3">
    <source>
        <dbReference type="ARBA" id="ARBA00022884"/>
    </source>
</evidence>
<dbReference type="EMBL" id="MG271847">
    <property type="protein sequence ID" value="AWQ64117.1"/>
    <property type="molecule type" value="Genomic_DNA"/>
</dbReference>
<evidence type="ECO:0000256" key="6">
    <source>
        <dbReference type="PROSITE-ProRule" id="PRU00182"/>
    </source>
</evidence>
<keyword evidence="5" id="KW-0687">Ribonucleoprotein</keyword>
<organism evidence="8">
    <name type="scientific">Toxarium undulatum</name>
    <dbReference type="NCBI Taxonomy" id="210620"/>
    <lineage>
        <taxon>Eukaryota</taxon>
        <taxon>Sar</taxon>
        <taxon>Stramenopiles</taxon>
        <taxon>Ochrophyta</taxon>
        <taxon>Bacillariophyta</taxon>
        <taxon>Mediophyceae</taxon>
        <taxon>Toxariales</taxon>
        <taxon>Toxariaceae</taxon>
        <taxon>Toxarium</taxon>
    </lineage>
</organism>
<dbReference type="GO" id="GO:0015935">
    <property type="term" value="C:small ribosomal subunit"/>
    <property type="evidence" value="ECO:0007669"/>
    <property type="project" value="TreeGrafter"/>
</dbReference>